<name>A0A7W3JDR7_9MICO</name>
<evidence type="ECO:0000313" key="3">
    <source>
        <dbReference type="Proteomes" id="UP000540568"/>
    </source>
</evidence>
<organism evidence="2 3">
    <name type="scientific">Promicromonospora sukumoe</name>
    <dbReference type="NCBI Taxonomy" id="88382"/>
    <lineage>
        <taxon>Bacteria</taxon>
        <taxon>Bacillati</taxon>
        <taxon>Actinomycetota</taxon>
        <taxon>Actinomycetes</taxon>
        <taxon>Micrococcales</taxon>
        <taxon>Promicromonosporaceae</taxon>
        <taxon>Promicromonospora</taxon>
    </lineage>
</organism>
<comment type="caution">
    <text evidence="2">The sequence shown here is derived from an EMBL/GenBank/DDBJ whole genome shotgun (WGS) entry which is preliminary data.</text>
</comment>
<accession>A0A7W3JDR7</accession>
<dbReference type="Proteomes" id="UP000540568">
    <property type="component" value="Unassembled WGS sequence"/>
</dbReference>
<dbReference type="RefSeq" id="WP_182620184.1">
    <property type="nucleotide sequence ID" value="NZ_BAAATF010000009.1"/>
</dbReference>
<dbReference type="Pfam" id="PF19348">
    <property type="entry name" value="DUF5926"/>
    <property type="match status" value="1"/>
</dbReference>
<keyword evidence="3" id="KW-1185">Reference proteome</keyword>
<evidence type="ECO:0000259" key="1">
    <source>
        <dbReference type="Pfam" id="PF19348"/>
    </source>
</evidence>
<sequence length="274" mass="29443">MAKNPSSDFVLRPFEGLPGETDWVSMREIVPSATATARTTAEYGSRDVTVVTLLPGAWTALHRADGTLLLAVQGIVGSGDVSRDLAAALLEAMELEPGTAVESGELPGEGPRLQDVLDLSVPFEVTVHDSFDYWLDPSADVTPELKQNLEDAADGAIPTVKVESAESAYWCSMTREFLRWARPEPEDDVIDAISRLHAKRESGLAGGRFVGAFRASGLVVPVWELPKGTEAADLEGPVAELGEKLAKALSIKEPLDANERRARAGIVSRQVTLR</sequence>
<evidence type="ECO:0000313" key="2">
    <source>
        <dbReference type="EMBL" id="MBA8810980.1"/>
    </source>
</evidence>
<dbReference type="AlphaFoldDB" id="A0A7W3JDR7"/>
<gene>
    <name evidence="2" type="ORF">FHX71_004987</name>
</gene>
<dbReference type="EMBL" id="JACGWV010000003">
    <property type="protein sequence ID" value="MBA8810980.1"/>
    <property type="molecule type" value="Genomic_DNA"/>
</dbReference>
<reference evidence="2 3" key="1">
    <citation type="submission" date="2020-07" db="EMBL/GenBank/DDBJ databases">
        <title>Sequencing the genomes of 1000 actinobacteria strains.</title>
        <authorList>
            <person name="Klenk H.-P."/>
        </authorList>
    </citation>
    <scope>NUCLEOTIDE SEQUENCE [LARGE SCALE GENOMIC DNA]</scope>
    <source>
        <strain evidence="2 3">DSM 44121</strain>
    </source>
</reference>
<feature type="domain" description="DUF5926" evidence="1">
    <location>
        <begin position="13"/>
        <end position="274"/>
    </location>
</feature>
<dbReference type="InterPro" id="IPR045970">
    <property type="entry name" value="DUF5926"/>
</dbReference>
<protein>
    <recommendedName>
        <fullName evidence="1">DUF5926 domain-containing protein</fullName>
    </recommendedName>
</protein>
<proteinExistence type="predicted"/>